<dbReference type="AlphaFoldDB" id="A0AAN9CMK9"/>
<comment type="caution">
    <text evidence="1">The sequence shown here is derived from an EMBL/GenBank/DDBJ whole genome shotgun (WGS) entry which is preliminary data.</text>
</comment>
<dbReference type="EMBL" id="JAYKXH010000015">
    <property type="protein sequence ID" value="KAK7143026.1"/>
    <property type="molecule type" value="Genomic_DNA"/>
</dbReference>
<dbReference type="Proteomes" id="UP001364617">
    <property type="component" value="Unassembled WGS sequence"/>
</dbReference>
<evidence type="ECO:0000313" key="1">
    <source>
        <dbReference type="EMBL" id="KAK7143026.1"/>
    </source>
</evidence>
<name>A0AAN9CMK9_9TELE</name>
<accession>A0AAN9CMK9</accession>
<sequence>MTSGDLPASVLLLLFSLHKAKQSAPLRNRRRTV</sequence>
<protein>
    <submittedName>
        <fullName evidence="1">Uncharacterized protein</fullName>
    </submittedName>
</protein>
<reference evidence="1 2" key="1">
    <citation type="submission" date="2024-02" db="EMBL/GenBank/DDBJ databases">
        <title>Chromosome-level genome assembly of the Eurasian Minnow (Phoxinus phoxinus).</title>
        <authorList>
            <person name="Oriowo T.O."/>
            <person name="Martin S."/>
            <person name="Stange M."/>
            <person name="Chrysostomakis Y."/>
            <person name="Brown T."/>
            <person name="Winkler S."/>
            <person name="Kukowka S."/>
            <person name="Myers E.W."/>
            <person name="Bohne A."/>
        </authorList>
    </citation>
    <scope>NUCLEOTIDE SEQUENCE [LARGE SCALE GENOMIC DNA]</scope>
    <source>
        <strain evidence="1">ZFMK-TIS-60720</strain>
        <tissue evidence="1">Whole Organism</tissue>
    </source>
</reference>
<organism evidence="1 2">
    <name type="scientific">Phoxinus phoxinus</name>
    <name type="common">Eurasian minnow</name>
    <dbReference type="NCBI Taxonomy" id="58324"/>
    <lineage>
        <taxon>Eukaryota</taxon>
        <taxon>Metazoa</taxon>
        <taxon>Chordata</taxon>
        <taxon>Craniata</taxon>
        <taxon>Vertebrata</taxon>
        <taxon>Euteleostomi</taxon>
        <taxon>Actinopterygii</taxon>
        <taxon>Neopterygii</taxon>
        <taxon>Teleostei</taxon>
        <taxon>Ostariophysi</taxon>
        <taxon>Cypriniformes</taxon>
        <taxon>Leuciscidae</taxon>
        <taxon>Phoxininae</taxon>
        <taxon>Phoxinus</taxon>
    </lineage>
</organism>
<gene>
    <name evidence="1" type="ORF">R3I93_014249</name>
</gene>
<proteinExistence type="predicted"/>
<evidence type="ECO:0000313" key="2">
    <source>
        <dbReference type="Proteomes" id="UP001364617"/>
    </source>
</evidence>
<keyword evidence="2" id="KW-1185">Reference proteome</keyword>